<dbReference type="EMBL" id="CP019343">
    <property type="protein sequence ID" value="ARN72890.1"/>
    <property type="molecule type" value="Genomic_DNA"/>
</dbReference>
<dbReference type="InterPro" id="IPR001917">
    <property type="entry name" value="Aminotrans_II_pyridoxalP_BS"/>
</dbReference>
<name>A0A1X9N3Z8_9GAMM</name>
<keyword evidence="5 9" id="KW-0032">Aminotransferase</keyword>
<dbReference type="InterPro" id="IPR015422">
    <property type="entry name" value="PyrdxlP-dep_Trfase_small"/>
</dbReference>
<evidence type="ECO:0000256" key="2">
    <source>
        <dbReference type="ARBA" id="ARBA00005011"/>
    </source>
</evidence>
<dbReference type="PROSITE" id="PS00599">
    <property type="entry name" value="AA_TRANSFER_CLASS_2"/>
    <property type="match status" value="1"/>
</dbReference>
<dbReference type="HAMAP" id="MF_01023">
    <property type="entry name" value="HisC_aminotrans_2"/>
    <property type="match status" value="1"/>
</dbReference>
<feature type="modified residue" description="N6-(pyridoxal phosphate)lysine" evidence="9">
    <location>
        <position position="211"/>
    </location>
</feature>
<comment type="catalytic activity">
    <reaction evidence="8 9">
        <text>L-histidinol phosphate + 2-oxoglutarate = 3-(imidazol-4-yl)-2-oxopropyl phosphate + L-glutamate</text>
        <dbReference type="Rhea" id="RHEA:23744"/>
        <dbReference type="ChEBI" id="CHEBI:16810"/>
        <dbReference type="ChEBI" id="CHEBI:29985"/>
        <dbReference type="ChEBI" id="CHEBI:57766"/>
        <dbReference type="ChEBI" id="CHEBI:57980"/>
        <dbReference type="EC" id="2.6.1.9"/>
    </reaction>
</comment>
<dbReference type="UniPathway" id="UPA00031">
    <property type="reaction ID" value="UER00012"/>
</dbReference>
<comment type="cofactor">
    <cofactor evidence="1 9">
        <name>pyridoxal 5'-phosphate</name>
        <dbReference type="ChEBI" id="CHEBI:597326"/>
    </cofactor>
</comment>
<protein>
    <recommendedName>
        <fullName evidence="9">Histidinol-phosphate aminotransferase</fullName>
        <ecNumber evidence="9">2.6.1.9</ecNumber>
    </recommendedName>
    <alternativeName>
        <fullName evidence="9">Imidazole acetol-phosphate transaminase</fullName>
    </alternativeName>
</protein>
<evidence type="ECO:0000256" key="6">
    <source>
        <dbReference type="ARBA" id="ARBA00022679"/>
    </source>
</evidence>
<dbReference type="AlphaFoldDB" id="A0A1X9N3Z8"/>
<comment type="pathway">
    <text evidence="2 9">Amino-acid biosynthesis; L-histidine biosynthesis; L-histidine from 5-phospho-alpha-D-ribose 1-diphosphate: step 7/9.</text>
</comment>
<dbReference type="GO" id="GO:0030170">
    <property type="term" value="F:pyridoxal phosphate binding"/>
    <property type="evidence" value="ECO:0007669"/>
    <property type="project" value="InterPro"/>
</dbReference>
<reference evidence="11 12" key="1">
    <citation type="submission" date="2016-11" db="EMBL/GenBank/DDBJ databases">
        <title>Trade-off between light-utilization and light-protection in marine flavobacteria.</title>
        <authorList>
            <person name="Kumagai Y."/>
        </authorList>
    </citation>
    <scope>NUCLEOTIDE SEQUENCE [LARGE SCALE GENOMIC DNA]</scope>
    <source>
        <strain evidence="11 12">NBRC 107125</strain>
    </source>
</reference>
<dbReference type="EC" id="2.6.1.9" evidence="9"/>
<keyword evidence="9" id="KW-0368">Histidine biosynthesis</keyword>
<evidence type="ECO:0000256" key="5">
    <source>
        <dbReference type="ARBA" id="ARBA00022576"/>
    </source>
</evidence>
<comment type="subunit">
    <text evidence="4 9">Homodimer.</text>
</comment>
<dbReference type="PANTHER" id="PTHR43643:SF3">
    <property type="entry name" value="HISTIDINOL-PHOSPHATE AMINOTRANSFERASE"/>
    <property type="match status" value="1"/>
</dbReference>
<evidence type="ECO:0000256" key="9">
    <source>
        <dbReference type="HAMAP-Rule" id="MF_01023"/>
    </source>
</evidence>
<dbReference type="InterPro" id="IPR015421">
    <property type="entry name" value="PyrdxlP-dep_Trfase_major"/>
</dbReference>
<keyword evidence="6 9" id="KW-0808">Transferase</keyword>
<gene>
    <name evidence="9" type="primary">hisC</name>
    <name evidence="11" type="ORF">BST96_01470</name>
</gene>
<dbReference type="STRING" id="716816.BST96_01470"/>
<dbReference type="InterPro" id="IPR005861">
    <property type="entry name" value="HisP_aminotrans"/>
</dbReference>
<dbReference type="Gene3D" id="3.90.1150.10">
    <property type="entry name" value="Aspartate Aminotransferase, domain 1"/>
    <property type="match status" value="1"/>
</dbReference>
<dbReference type="InterPro" id="IPR015424">
    <property type="entry name" value="PyrdxlP-dep_Trfase"/>
</dbReference>
<evidence type="ECO:0000256" key="7">
    <source>
        <dbReference type="ARBA" id="ARBA00022898"/>
    </source>
</evidence>
<dbReference type="GO" id="GO:0004400">
    <property type="term" value="F:histidinol-phosphate transaminase activity"/>
    <property type="evidence" value="ECO:0007669"/>
    <property type="project" value="UniProtKB-UniRule"/>
</dbReference>
<dbReference type="GO" id="GO:0000105">
    <property type="term" value="P:L-histidine biosynthetic process"/>
    <property type="evidence" value="ECO:0007669"/>
    <property type="project" value="UniProtKB-UniRule"/>
</dbReference>
<keyword evidence="9" id="KW-0028">Amino-acid biosynthesis</keyword>
<evidence type="ECO:0000259" key="10">
    <source>
        <dbReference type="Pfam" id="PF00155"/>
    </source>
</evidence>
<sequence length="352" mass="39255">MTSPYWSDFVQGLHPYVPGEQPKVQDLIKLNTNENPYPPSPKVLQVINDEAINALRLYPDPSNSRLKQALAKHFALNEKQICLGNGSDEILAFAFQGLLKHSKPILFPDITYGFYTVYCGLYGIDYIELPLAEDFSINLADYQRDNGGVIFPNPNAPTGVGKSLDSIESLLKTNTNSVVIVDEAYVDFGSESAASLLESYPNLLVIQTLSKSRSLAGSRVGYALGHADLIEALERIKNSFNPYSIDRLAELAATASIEDVDYFNDCCQKIITTREWTVQQLQALGFDILPSMTNFVMAKPNSISAEALFTQLREHKILVRYFQKPRIEEYLRISIGTDKEMQALVTAIKSIL</sequence>
<evidence type="ECO:0000256" key="1">
    <source>
        <dbReference type="ARBA" id="ARBA00001933"/>
    </source>
</evidence>
<evidence type="ECO:0000256" key="3">
    <source>
        <dbReference type="ARBA" id="ARBA00007970"/>
    </source>
</evidence>
<evidence type="ECO:0000256" key="8">
    <source>
        <dbReference type="ARBA" id="ARBA00047481"/>
    </source>
</evidence>
<dbReference type="CDD" id="cd00609">
    <property type="entry name" value="AAT_like"/>
    <property type="match status" value="1"/>
</dbReference>
<dbReference type="Pfam" id="PF00155">
    <property type="entry name" value="Aminotran_1_2"/>
    <property type="match status" value="1"/>
</dbReference>
<organism evidence="11 12">
    <name type="scientific">Oceanicoccus sagamiensis</name>
    <dbReference type="NCBI Taxonomy" id="716816"/>
    <lineage>
        <taxon>Bacteria</taxon>
        <taxon>Pseudomonadati</taxon>
        <taxon>Pseudomonadota</taxon>
        <taxon>Gammaproteobacteria</taxon>
        <taxon>Cellvibrionales</taxon>
        <taxon>Spongiibacteraceae</taxon>
        <taxon>Oceanicoccus</taxon>
    </lineage>
</organism>
<dbReference type="KEGG" id="osg:BST96_01470"/>
<dbReference type="Gene3D" id="3.40.640.10">
    <property type="entry name" value="Type I PLP-dependent aspartate aminotransferase-like (Major domain)"/>
    <property type="match status" value="1"/>
</dbReference>
<keyword evidence="12" id="KW-1185">Reference proteome</keyword>
<keyword evidence="7 9" id="KW-0663">Pyridoxal phosphate</keyword>
<proteinExistence type="inferred from homology"/>
<dbReference type="OrthoDB" id="9809616at2"/>
<comment type="similarity">
    <text evidence="3 9">Belongs to the class-II pyridoxal-phosphate-dependent aminotransferase family. Histidinol-phosphate aminotransferase subfamily.</text>
</comment>
<dbReference type="NCBIfam" id="TIGR01141">
    <property type="entry name" value="hisC"/>
    <property type="match status" value="1"/>
</dbReference>
<evidence type="ECO:0000313" key="11">
    <source>
        <dbReference type="EMBL" id="ARN72890.1"/>
    </source>
</evidence>
<dbReference type="RefSeq" id="WP_085756980.1">
    <property type="nucleotide sequence ID" value="NZ_CP019343.1"/>
</dbReference>
<evidence type="ECO:0000313" key="12">
    <source>
        <dbReference type="Proteomes" id="UP000193450"/>
    </source>
</evidence>
<evidence type="ECO:0000256" key="4">
    <source>
        <dbReference type="ARBA" id="ARBA00011738"/>
    </source>
</evidence>
<dbReference type="SUPFAM" id="SSF53383">
    <property type="entry name" value="PLP-dependent transferases"/>
    <property type="match status" value="1"/>
</dbReference>
<dbReference type="Proteomes" id="UP000193450">
    <property type="component" value="Chromosome"/>
</dbReference>
<dbReference type="InterPro" id="IPR004839">
    <property type="entry name" value="Aminotransferase_I/II_large"/>
</dbReference>
<dbReference type="InterPro" id="IPR050106">
    <property type="entry name" value="HistidinolP_aminotransfase"/>
</dbReference>
<dbReference type="PANTHER" id="PTHR43643">
    <property type="entry name" value="HISTIDINOL-PHOSPHATE AMINOTRANSFERASE 2"/>
    <property type="match status" value="1"/>
</dbReference>
<feature type="domain" description="Aminotransferase class I/classII large" evidence="10">
    <location>
        <begin position="26"/>
        <end position="348"/>
    </location>
</feature>
<accession>A0A1X9N3Z8</accession>